<sequence>MRGLLRDPAAARLLMWENLTGGTGTGTAEEAGAQRDFLRERVEYLRQRQRAGDLPGDLDPAHLMLMLISLGSAPVAFGAAARAIPGLDPDSPGFVEAYAEQAARLARHLCPTRADAAGSPALGSGAGRETSRDELTPGDEEPVGDRGPADDSAGDTGPRRHEH</sequence>
<reference evidence="4" key="1">
    <citation type="submission" date="2016-10" db="EMBL/GenBank/DDBJ databases">
        <authorList>
            <person name="Varghese N."/>
            <person name="Submissions S."/>
        </authorList>
    </citation>
    <scope>NUCLEOTIDE SEQUENCE [LARGE SCALE GENOMIC DNA]</scope>
    <source>
        <strain evidence="4">CGMCC 4.5579</strain>
    </source>
</reference>
<dbReference type="Pfam" id="PF17926">
    <property type="entry name" value="TetR_C_21"/>
    <property type="match status" value="1"/>
</dbReference>
<keyword evidence="4" id="KW-1185">Reference proteome</keyword>
<gene>
    <name evidence="3" type="ORF">SAMN05421810_104100</name>
</gene>
<feature type="domain" description="HTH-type transcriptional repressor Sco4008 C-terminal" evidence="2">
    <location>
        <begin position="5"/>
        <end position="79"/>
    </location>
</feature>
<dbReference type="Proteomes" id="UP000198727">
    <property type="component" value="Unassembled WGS sequence"/>
</dbReference>
<dbReference type="InterPro" id="IPR036271">
    <property type="entry name" value="Tet_transcr_reg_TetR-rel_C_sf"/>
</dbReference>
<dbReference type="AlphaFoldDB" id="A0A1I5UTB6"/>
<organism evidence="3 4">
    <name type="scientific">Amycolatopsis arida</name>
    <dbReference type="NCBI Taxonomy" id="587909"/>
    <lineage>
        <taxon>Bacteria</taxon>
        <taxon>Bacillati</taxon>
        <taxon>Actinomycetota</taxon>
        <taxon>Actinomycetes</taxon>
        <taxon>Pseudonocardiales</taxon>
        <taxon>Pseudonocardiaceae</taxon>
        <taxon>Amycolatopsis</taxon>
    </lineage>
</organism>
<proteinExistence type="predicted"/>
<dbReference type="Gene3D" id="1.10.357.10">
    <property type="entry name" value="Tetracycline Repressor, domain 2"/>
    <property type="match status" value="1"/>
</dbReference>
<feature type="region of interest" description="Disordered" evidence="1">
    <location>
        <begin position="115"/>
        <end position="163"/>
    </location>
</feature>
<dbReference type="STRING" id="587909.SAMN05421810_104100"/>
<evidence type="ECO:0000313" key="3">
    <source>
        <dbReference type="EMBL" id="SFP98267.1"/>
    </source>
</evidence>
<evidence type="ECO:0000313" key="4">
    <source>
        <dbReference type="Proteomes" id="UP000198727"/>
    </source>
</evidence>
<protein>
    <recommendedName>
        <fullName evidence="2">HTH-type transcriptional repressor Sco4008 C-terminal domain-containing protein</fullName>
    </recommendedName>
</protein>
<dbReference type="SUPFAM" id="SSF48498">
    <property type="entry name" value="Tetracyclin repressor-like, C-terminal domain"/>
    <property type="match status" value="1"/>
</dbReference>
<dbReference type="EMBL" id="FOWW01000004">
    <property type="protein sequence ID" value="SFP98267.1"/>
    <property type="molecule type" value="Genomic_DNA"/>
</dbReference>
<dbReference type="InterPro" id="IPR041467">
    <property type="entry name" value="Sco4008_C"/>
</dbReference>
<accession>A0A1I5UTB6</accession>
<evidence type="ECO:0000259" key="2">
    <source>
        <dbReference type="Pfam" id="PF17926"/>
    </source>
</evidence>
<dbReference type="OrthoDB" id="4726108at2"/>
<evidence type="ECO:0000256" key="1">
    <source>
        <dbReference type="SAM" id="MobiDB-lite"/>
    </source>
</evidence>
<name>A0A1I5UTB6_9PSEU</name>